<evidence type="ECO:0000313" key="2">
    <source>
        <dbReference type="EMBL" id="ORY40702.1"/>
    </source>
</evidence>
<evidence type="ECO:0000313" key="3">
    <source>
        <dbReference type="Proteomes" id="UP000193642"/>
    </source>
</evidence>
<dbReference type="EMBL" id="MCGO01000034">
    <property type="protein sequence ID" value="ORY40702.1"/>
    <property type="molecule type" value="Genomic_DNA"/>
</dbReference>
<organism evidence="2 3">
    <name type="scientific">Rhizoclosmatium globosum</name>
    <dbReference type="NCBI Taxonomy" id="329046"/>
    <lineage>
        <taxon>Eukaryota</taxon>
        <taxon>Fungi</taxon>
        <taxon>Fungi incertae sedis</taxon>
        <taxon>Chytridiomycota</taxon>
        <taxon>Chytridiomycota incertae sedis</taxon>
        <taxon>Chytridiomycetes</taxon>
        <taxon>Chytridiales</taxon>
        <taxon>Chytriomycetaceae</taxon>
        <taxon>Rhizoclosmatium</taxon>
    </lineage>
</organism>
<accession>A0A1Y2C0Y8</accession>
<proteinExistence type="predicted"/>
<keyword evidence="1" id="KW-1133">Transmembrane helix</keyword>
<name>A0A1Y2C0Y8_9FUNG</name>
<gene>
    <name evidence="2" type="ORF">BCR33DRAFT_356967</name>
</gene>
<feature type="transmembrane region" description="Helical" evidence="1">
    <location>
        <begin position="36"/>
        <end position="65"/>
    </location>
</feature>
<dbReference type="AlphaFoldDB" id="A0A1Y2C0Y8"/>
<feature type="transmembrane region" description="Helical" evidence="1">
    <location>
        <begin position="96"/>
        <end position="116"/>
    </location>
</feature>
<evidence type="ECO:0000256" key="1">
    <source>
        <dbReference type="SAM" id="Phobius"/>
    </source>
</evidence>
<keyword evidence="1" id="KW-0472">Membrane</keyword>
<protein>
    <submittedName>
        <fullName evidence="2">Uncharacterized protein</fullName>
    </submittedName>
</protein>
<reference evidence="2 3" key="1">
    <citation type="submission" date="2016-07" db="EMBL/GenBank/DDBJ databases">
        <title>Pervasive Adenine N6-methylation of Active Genes in Fungi.</title>
        <authorList>
            <consortium name="DOE Joint Genome Institute"/>
            <person name="Mondo S.J."/>
            <person name="Dannebaum R.O."/>
            <person name="Kuo R.C."/>
            <person name="Labutti K."/>
            <person name="Haridas S."/>
            <person name="Kuo A."/>
            <person name="Salamov A."/>
            <person name="Ahrendt S.R."/>
            <person name="Lipzen A."/>
            <person name="Sullivan W."/>
            <person name="Andreopoulos W.B."/>
            <person name="Clum A."/>
            <person name="Lindquist E."/>
            <person name="Daum C."/>
            <person name="Ramamoorthy G.K."/>
            <person name="Gryganskyi A."/>
            <person name="Culley D."/>
            <person name="Magnuson J.K."/>
            <person name="James T.Y."/>
            <person name="O'Malley M.A."/>
            <person name="Stajich J.E."/>
            <person name="Spatafora J.W."/>
            <person name="Visel A."/>
            <person name="Grigoriev I.V."/>
        </authorList>
    </citation>
    <scope>NUCLEOTIDE SEQUENCE [LARGE SCALE GENOMIC DNA]</scope>
    <source>
        <strain evidence="2 3">JEL800</strain>
    </source>
</reference>
<keyword evidence="1" id="KW-0812">Transmembrane</keyword>
<dbReference type="OrthoDB" id="2160968at2759"/>
<keyword evidence="3" id="KW-1185">Reference proteome</keyword>
<comment type="caution">
    <text evidence="2">The sequence shown here is derived from an EMBL/GenBank/DDBJ whole genome shotgun (WGS) entry which is preliminary data.</text>
</comment>
<sequence length="129" mass="14966">MPMIEIANKILLCKTFLGQNVMYYEPTEICFQGNHIFASVIAILVLIILLGILPLVQGVILYNLYRRGELLYDHSQLLTLDQKMKHTLYEAFKEEYFYMEPLLILEKGLIVIIAFLSKRTSSKHSLLDQ</sequence>
<dbReference type="Proteomes" id="UP000193642">
    <property type="component" value="Unassembled WGS sequence"/>
</dbReference>